<dbReference type="EMBL" id="JAWDGP010005163">
    <property type="protein sequence ID" value="KAK3759135.1"/>
    <property type="molecule type" value="Genomic_DNA"/>
</dbReference>
<organism evidence="3 4">
    <name type="scientific">Elysia crispata</name>
    <name type="common">lettuce slug</name>
    <dbReference type="NCBI Taxonomy" id="231223"/>
    <lineage>
        <taxon>Eukaryota</taxon>
        <taxon>Metazoa</taxon>
        <taxon>Spiralia</taxon>
        <taxon>Lophotrochozoa</taxon>
        <taxon>Mollusca</taxon>
        <taxon>Gastropoda</taxon>
        <taxon>Heterobranchia</taxon>
        <taxon>Euthyneura</taxon>
        <taxon>Panpulmonata</taxon>
        <taxon>Sacoglossa</taxon>
        <taxon>Placobranchoidea</taxon>
        <taxon>Plakobranchidae</taxon>
        <taxon>Elysia</taxon>
    </lineage>
</organism>
<feature type="transmembrane region" description="Helical" evidence="2">
    <location>
        <begin position="70"/>
        <end position="91"/>
    </location>
</feature>
<evidence type="ECO:0000256" key="1">
    <source>
        <dbReference type="SAM" id="MobiDB-lite"/>
    </source>
</evidence>
<gene>
    <name evidence="3" type="ORF">RRG08_033380</name>
</gene>
<accession>A0AAE1D719</accession>
<feature type="region of interest" description="Disordered" evidence="1">
    <location>
        <begin position="176"/>
        <end position="197"/>
    </location>
</feature>
<proteinExistence type="predicted"/>
<name>A0AAE1D719_9GAST</name>
<evidence type="ECO:0000313" key="3">
    <source>
        <dbReference type="EMBL" id="KAK3759135.1"/>
    </source>
</evidence>
<feature type="region of interest" description="Disordered" evidence="1">
    <location>
        <begin position="212"/>
        <end position="263"/>
    </location>
</feature>
<dbReference type="AlphaFoldDB" id="A0AAE1D719"/>
<protein>
    <submittedName>
        <fullName evidence="3">Uncharacterized protein</fullName>
    </submittedName>
</protein>
<dbReference type="Proteomes" id="UP001283361">
    <property type="component" value="Unassembled WGS sequence"/>
</dbReference>
<keyword evidence="4" id="KW-1185">Reference proteome</keyword>
<feature type="compositionally biased region" description="Polar residues" evidence="1">
    <location>
        <begin position="238"/>
        <end position="253"/>
    </location>
</feature>
<evidence type="ECO:0000313" key="4">
    <source>
        <dbReference type="Proteomes" id="UP001283361"/>
    </source>
</evidence>
<keyword evidence="2" id="KW-1133">Transmembrane helix</keyword>
<comment type="caution">
    <text evidence="3">The sequence shown here is derived from an EMBL/GenBank/DDBJ whole genome shotgun (WGS) entry which is preliminary data.</text>
</comment>
<sequence>MVKRMETVEMVKRMEILDTVSKFLNGKRLECSSYPLPYLEGVSITDTTQPFSVHYGNVQKKPPENFASDILPIIIAFVVVLLCLIAVKVALDQKLPDKRSRGLPSLFVFSFAIHEMKMVCSRICEPATITGKRQFDQADKSVKRDKRSAKTKDTNWLQESKNLEAMNRKMLWKQAALKAGRAGTPPSAPRPQPQRDAATDLLRSQLSRDVRTSISHFFAKPSSKEESSSSSNPPISEFQNSPFTLSSRQNGSRLESLRNDENP</sequence>
<keyword evidence="2" id="KW-0472">Membrane</keyword>
<keyword evidence="2" id="KW-0812">Transmembrane</keyword>
<evidence type="ECO:0000256" key="2">
    <source>
        <dbReference type="SAM" id="Phobius"/>
    </source>
</evidence>
<reference evidence="3" key="1">
    <citation type="journal article" date="2023" name="G3 (Bethesda)">
        <title>A reference genome for the long-term kleptoplast-retaining sea slug Elysia crispata morphotype clarki.</title>
        <authorList>
            <person name="Eastman K.E."/>
            <person name="Pendleton A.L."/>
            <person name="Shaikh M.A."/>
            <person name="Suttiyut T."/>
            <person name="Ogas R."/>
            <person name="Tomko P."/>
            <person name="Gavelis G."/>
            <person name="Widhalm J.R."/>
            <person name="Wisecaver J.H."/>
        </authorList>
    </citation>
    <scope>NUCLEOTIDE SEQUENCE</scope>
    <source>
        <strain evidence="3">ECLA1</strain>
    </source>
</reference>
<feature type="compositionally biased region" description="Low complexity" evidence="1">
    <location>
        <begin position="228"/>
        <end position="237"/>
    </location>
</feature>